<evidence type="ECO:0000313" key="4">
    <source>
        <dbReference type="Proteomes" id="UP001146120"/>
    </source>
</evidence>
<dbReference type="EMBL" id="DAKRPA010000077">
    <property type="protein sequence ID" value="DAZ99736.1"/>
    <property type="molecule type" value="Genomic_DNA"/>
</dbReference>
<comment type="caution">
    <text evidence="3">The sequence shown here is derived from an EMBL/GenBank/DDBJ whole genome shotgun (WGS) entry which is preliminary data.</text>
</comment>
<dbReference type="Pfam" id="PF00385">
    <property type="entry name" value="Chromo"/>
    <property type="match status" value="1"/>
</dbReference>
<dbReference type="SUPFAM" id="SSF54160">
    <property type="entry name" value="Chromo domain-like"/>
    <property type="match status" value="1"/>
</dbReference>
<keyword evidence="4" id="KW-1185">Reference proteome</keyword>
<dbReference type="InterPro" id="IPR000953">
    <property type="entry name" value="Chromo/chromo_shadow_dom"/>
</dbReference>
<dbReference type="Proteomes" id="UP001146120">
    <property type="component" value="Unassembled WGS sequence"/>
</dbReference>
<feature type="region of interest" description="Disordered" evidence="1">
    <location>
        <begin position="1"/>
        <end position="27"/>
    </location>
</feature>
<feature type="domain" description="Chromo" evidence="2">
    <location>
        <begin position="174"/>
        <end position="231"/>
    </location>
</feature>
<accession>A0AAV2YZA4</accession>
<gene>
    <name evidence="3" type="ORF">N0F65_003523</name>
</gene>
<organism evidence="3 4">
    <name type="scientific">Lagenidium giganteum</name>
    <dbReference type="NCBI Taxonomy" id="4803"/>
    <lineage>
        <taxon>Eukaryota</taxon>
        <taxon>Sar</taxon>
        <taxon>Stramenopiles</taxon>
        <taxon>Oomycota</taxon>
        <taxon>Peronosporomycetes</taxon>
        <taxon>Pythiales</taxon>
        <taxon>Pythiaceae</taxon>
    </lineage>
</organism>
<feature type="non-terminal residue" evidence="3">
    <location>
        <position position="1"/>
    </location>
</feature>
<evidence type="ECO:0000256" key="1">
    <source>
        <dbReference type="SAM" id="MobiDB-lite"/>
    </source>
</evidence>
<protein>
    <recommendedName>
        <fullName evidence="2">Chromo domain-containing protein</fullName>
    </recommendedName>
</protein>
<dbReference type="InterPro" id="IPR016197">
    <property type="entry name" value="Chromo-like_dom_sf"/>
</dbReference>
<name>A0AAV2YZA4_9STRA</name>
<sequence length="231" mass="26211">QVEHDHGSPGSSRRANQTPEPNPRGCNAVHGVLSYHGEDWSQHLRTVEYAHSTLVSASTGLSPFEVDTGRRVNNAIITLSSKEGDLVLIDTKNLSLKHAAQHSELKRAKLVARRKTINDNVARLKLPATMKKVHPSFNIELLTKHVPNPDKFGSRPNTKATPAILDEATGEALRVIEKLLKTMQRNNKRYWFVEWHGLPAHEATWELESKIRKVSHWRELINAYRHRQPET</sequence>
<feature type="compositionally biased region" description="Polar residues" evidence="1">
    <location>
        <begin position="9"/>
        <end position="19"/>
    </location>
</feature>
<reference evidence="3" key="2">
    <citation type="journal article" date="2023" name="Microbiol Resour">
        <title>Decontamination and Annotation of the Draft Genome Sequence of the Oomycete Lagenidium giganteum ARSEF 373.</title>
        <authorList>
            <person name="Morgan W.R."/>
            <person name="Tartar A."/>
        </authorList>
    </citation>
    <scope>NUCLEOTIDE SEQUENCE</scope>
    <source>
        <strain evidence="3">ARSEF 373</strain>
    </source>
</reference>
<dbReference type="AlphaFoldDB" id="A0AAV2YZA4"/>
<reference evidence="3" key="1">
    <citation type="submission" date="2022-11" db="EMBL/GenBank/DDBJ databases">
        <authorList>
            <person name="Morgan W.R."/>
            <person name="Tartar A."/>
        </authorList>
    </citation>
    <scope>NUCLEOTIDE SEQUENCE</scope>
    <source>
        <strain evidence="3">ARSEF 373</strain>
    </source>
</reference>
<dbReference type="Gene3D" id="2.40.50.40">
    <property type="match status" value="1"/>
</dbReference>
<dbReference type="InterPro" id="IPR023780">
    <property type="entry name" value="Chromo_domain"/>
</dbReference>
<dbReference type="PROSITE" id="PS50013">
    <property type="entry name" value="CHROMO_2"/>
    <property type="match status" value="1"/>
</dbReference>
<proteinExistence type="predicted"/>
<evidence type="ECO:0000313" key="3">
    <source>
        <dbReference type="EMBL" id="DAZ99736.1"/>
    </source>
</evidence>
<evidence type="ECO:0000259" key="2">
    <source>
        <dbReference type="PROSITE" id="PS50013"/>
    </source>
</evidence>